<protein>
    <submittedName>
        <fullName evidence="1">Uncharacterized protein</fullName>
    </submittedName>
</protein>
<dbReference type="RefSeq" id="WP_021288710.1">
    <property type="nucleotide sequence ID" value="NZ_BNER01000007.1"/>
</dbReference>
<accession>A0A024QES1</accession>
<dbReference type="EMBL" id="CCDP010000002">
    <property type="protein sequence ID" value="CDQ41028.1"/>
    <property type="molecule type" value="Genomic_DNA"/>
</dbReference>
<dbReference type="Proteomes" id="UP000028875">
    <property type="component" value="Unassembled WGS sequence"/>
</dbReference>
<evidence type="ECO:0000313" key="2">
    <source>
        <dbReference type="Proteomes" id="UP000028875"/>
    </source>
</evidence>
<comment type="caution">
    <text evidence="1">The sequence shown here is derived from an EMBL/GenBank/DDBJ whole genome shotgun (WGS) entry which is preliminary data.</text>
</comment>
<reference evidence="1 2" key="1">
    <citation type="submission" date="2014-03" db="EMBL/GenBank/DDBJ databases">
        <authorList>
            <person name="Urmite Genomes U."/>
        </authorList>
    </citation>
    <scope>NUCLEOTIDE SEQUENCE [LARGE SCALE GENOMIC DNA]</scope>
    <source>
        <strain evidence="1 2">Vm-5</strain>
    </source>
</reference>
<dbReference type="STRING" id="1462526.BN990_03378"/>
<keyword evidence="2" id="KW-1185">Reference proteome</keyword>
<dbReference type="NCBIfam" id="NF041642">
    <property type="entry name" value="RAxF_45"/>
    <property type="match status" value="1"/>
</dbReference>
<name>A0A024QES1_9BACI</name>
<organism evidence="1 2">
    <name type="scientific">Virgibacillus massiliensis</name>
    <dbReference type="NCBI Taxonomy" id="1462526"/>
    <lineage>
        <taxon>Bacteria</taxon>
        <taxon>Bacillati</taxon>
        <taxon>Bacillota</taxon>
        <taxon>Bacilli</taxon>
        <taxon>Bacillales</taxon>
        <taxon>Bacillaceae</taxon>
        <taxon>Virgibacillus</taxon>
    </lineage>
</organism>
<sequence length="37" mass="4200">MNHTGSVTKLMEYLYIRYAIFSGIATKGIRMSFLATN</sequence>
<reference evidence="2" key="2">
    <citation type="submission" date="2014-05" db="EMBL/GenBank/DDBJ databases">
        <title>Draft genome sequence of Virgibacillus massiliensis Vm-5.</title>
        <authorList>
            <person name="Khelaifia S."/>
            <person name="Croce O."/>
            <person name="Lagier J.C."/>
            <person name="Raoult D."/>
        </authorList>
    </citation>
    <scope>NUCLEOTIDE SEQUENCE [LARGE SCALE GENOMIC DNA]</scope>
    <source>
        <strain evidence="2">Vm-5</strain>
    </source>
</reference>
<dbReference type="InterPro" id="IPR048146">
    <property type="entry name" value="RAxF_45-like"/>
</dbReference>
<evidence type="ECO:0000313" key="1">
    <source>
        <dbReference type="EMBL" id="CDQ41028.1"/>
    </source>
</evidence>
<dbReference type="AlphaFoldDB" id="A0A024QES1"/>
<proteinExistence type="predicted"/>
<gene>
    <name evidence="1" type="ORF">BN990_03378</name>
</gene>